<comment type="caution">
    <text evidence="2">The sequence shown here is derived from an EMBL/GenBank/DDBJ whole genome shotgun (WGS) entry which is preliminary data.</text>
</comment>
<gene>
    <name evidence="2" type="ORF">A2814_03360</name>
</gene>
<evidence type="ECO:0000313" key="2">
    <source>
        <dbReference type="EMBL" id="OGI59541.1"/>
    </source>
</evidence>
<evidence type="ECO:0000313" key="3">
    <source>
        <dbReference type="Proteomes" id="UP000177869"/>
    </source>
</evidence>
<dbReference type="STRING" id="1801732.A2814_03360"/>
<dbReference type="InterPro" id="IPR007060">
    <property type="entry name" value="FtsL/DivIC"/>
</dbReference>
<accession>A0A1F6UQ90</accession>
<feature type="coiled-coil region" evidence="1">
    <location>
        <begin position="41"/>
        <end position="75"/>
    </location>
</feature>
<protein>
    <recommendedName>
        <fullName evidence="4">Septum formation initiator</fullName>
    </recommendedName>
</protein>
<dbReference type="Proteomes" id="UP000177869">
    <property type="component" value="Unassembled WGS sequence"/>
</dbReference>
<evidence type="ECO:0008006" key="4">
    <source>
        <dbReference type="Google" id="ProtNLM"/>
    </source>
</evidence>
<dbReference type="Pfam" id="PF04977">
    <property type="entry name" value="DivIC"/>
    <property type="match status" value="1"/>
</dbReference>
<sequence>MRSFQQKRKWRNLMQSRPVLVFLGGLLLFFTWGVIGFMGKMQTTRENRKMAENKVAELRKEKENLSLDIENLKTEDGKERIFRENFGLAKEGEGLIVVVEDKNAEENKGDESGGFLPFFKNLFKPRP</sequence>
<keyword evidence="1" id="KW-0175">Coiled coil</keyword>
<proteinExistence type="predicted"/>
<dbReference type="AlphaFoldDB" id="A0A1F6UQ90"/>
<evidence type="ECO:0000256" key="1">
    <source>
        <dbReference type="SAM" id="Coils"/>
    </source>
</evidence>
<name>A0A1F6UQ90_9BACT</name>
<reference evidence="2 3" key="1">
    <citation type="journal article" date="2016" name="Nat. Commun.">
        <title>Thousands of microbial genomes shed light on interconnected biogeochemical processes in an aquifer system.</title>
        <authorList>
            <person name="Anantharaman K."/>
            <person name="Brown C.T."/>
            <person name="Hug L.A."/>
            <person name="Sharon I."/>
            <person name="Castelle C.J."/>
            <person name="Probst A.J."/>
            <person name="Thomas B.C."/>
            <person name="Singh A."/>
            <person name="Wilkins M.J."/>
            <person name="Karaoz U."/>
            <person name="Brodie E.L."/>
            <person name="Williams K.H."/>
            <person name="Hubbard S.S."/>
            <person name="Banfield J.F."/>
        </authorList>
    </citation>
    <scope>NUCLEOTIDE SEQUENCE [LARGE SCALE GENOMIC DNA]</scope>
</reference>
<organism evidence="2 3">
    <name type="scientific">Candidatus Nomurabacteria bacterium RIFCSPHIGHO2_01_FULL_38_19</name>
    <dbReference type="NCBI Taxonomy" id="1801732"/>
    <lineage>
        <taxon>Bacteria</taxon>
        <taxon>Candidatus Nomuraibacteriota</taxon>
    </lineage>
</organism>
<dbReference type="EMBL" id="MFTI01000032">
    <property type="protein sequence ID" value="OGI59541.1"/>
    <property type="molecule type" value="Genomic_DNA"/>
</dbReference>